<feature type="transmembrane region" description="Helical" evidence="1">
    <location>
        <begin position="129"/>
        <end position="151"/>
    </location>
</feature>
<dbReference type="PANTHER" id="PTHR22943">
    <property type="entry name" value="7-TRANSMEMBRANE DOMAIN RECEPTOR C.ELEGANS"/>
    <property type="match status" value="1"/>
</dbReference>
<name>A0AAD4MG72_9BILA</name>
<dbReference type="SUPFAM" id="SSF81321">
    <property type="entry name" value="Family A G protein-coupled receptor-like"/>
    <property type="match status" value="1"/>
</dbReference>
<keyword evidence="1" id="KW-0472">Membrane</keyword>
<organism evidence="2 3">
    <name type="scientific">Ditylenchus destructor</name>
    <dbReference type="NCBI Taxonomy" id="166010"/>
    <lineage>
        <taxon>Eukaryota</taxon>
        <taxon>Metazoa</taxon>
        <taxon>Ecdysozoa</taxon>
        <taxon>Nematoda</taxon>
        <taxon>Chromadorea</taxon>
        <taxon>Rhabditida</taxon>
        <taxon>Tylenchina</taxon>
        <taxon>Tylenchomorpha</taxon>
        <taxon>Sphaerularioidea</taxon>
        <taxon>Anguinidae</taxon>
        <taxon>Anguininae</taxon>
        <taxon>Ditylenchus</taxon>
    </lineage>
</organism>
<keyword evidence="3" id="KW-1185">Reference proteome</keyword>
<gene>
    <name evidence="2" type="ORF">DdX_21155</name>
</gene>
<protein>
    <submittedName>
        <fullName evidence="2">Serpentine type 7TM GPCR chemoreceptor str domain-containing protein</fullName>
    </submittedName>
</protein>
<dbReference type="Pfam" id="PF10326">
    <property type="entry name" value="7TM_GPCR_Str"/>
    <property type="match status" value="1"/>
</dbReference>
<keyword evidence="1" id="KW-1133">Transmembrane helix</keyword>
<evidence type="ECO:0000256" key="1">
    <source>
        <dbReference type="SAM" id="Phobius"/>
    </source>
</evidence>
<comment type="caution">
    <text evidence="2">The sequence shown here is derived from an EMBL/GenBank/DDBJ whole genome shotgun (WGS) entry which is preliminary data.</text>
</comment>
<feature type="transmembrane region" description="Helical" evidence="1">
    <location>
        <begin position="275"/>
        <end position="299"/>
    </location>
</feature>
<dbReference type="AlphaFoldDB" id="A0AAD4MG72"/>
<evidence type="ECO:0000313" key="3">
    <source>
        <dbReference type="Proteomes" id="UP001201812"/>
    </source>
</evidence>
<dbReference type="EMBL" id="JAKKPZ010000738">
    <property type="protein sequence ID" value="KAI1692611.1"/>
    <property type="molecule type" value="Genomic_DNA"/>
</dbReference>
<evidence type="ECO:0000313" key="2">
    <source>
        <dbReference type="EMBL" id="KAI1692611.1"/>
    </source>
</evidence>
<reference evidence="2" key="1">
    <citation type="submission" date="2022-01" db="EMBL/GenBank/DDBJ databases">
        <title>Genome Sequence Resource for Two Populations of Ditylenchus destructor, the Migratory Endoparasitic Phytonematode.</title>
        <authorList>
            <person name="Zhang H."/>
            <person name="Lin R."/>
            <person name="Xie B."/>
        </authorList>
    </citation>
    <scope>NUCLEOTIDE SEQUENCE</scope>
    <source>
        <strain evidence="2">BazhouSP</strain>
    </source>
</reference>
<feature type="transmembrane region" description="Helical" evidence="1">
    <location>
        <begin position="192"/>
        <end position="213"/>
    </location>
</feature>
<feature type="transmembrane region" description="Helical" evidence="1">
    <location>
        <begin position="54"/>
        <end position="76"/>
    </location>
</feature>
<keyword evidence="1" id="KW-0812">Transmembrane</keyword>
<sequence length="342" mass="38971">MTPGVDDVHHIMETTVYSTSTVLNIYLLYLITYHSTFGIKLYKYLLTVDAGLDLIFGFIVLLSQPVAFTCDGYFVMKLNGFVAGFSPASDTFFATIYVFFLHSNILWIPVQFFYRYLLLCKDSARSLKANILIAAFTILYSLFCLVIFVAMCEVREEYQTVGKHIIEKNGWPMRSDGRPTYVVGSFITEWRMMAYLSIWLTTSSFSIVTVVWCEKNITKYFREMGNLSNNNNNTQRMHSEFHRALLAMAICPLIAITIPVYYFCTVFAFQLCSGWISAYITSALSAITVINPLTTIFCFRCYRRAALKHFTCDQLKKTIRPSNSIAAHTASNTNASEVRGTK</sequence>
<dbReference type="InterPro" id="IPR019428">
    <property type="entry name" value="7TM_GPCR_serpentine_rcpt_Str"/>
</dbReference>
<dbReference type="PANTHER" id="PTHR22943:SF248">
    <property type="entry name" value="SEVEN TM RECEPTOR"/>
    <property type="match status" value="1"/>
</dbReference>
<proteinExistence type="predicted"/>
<feature type="transmembrane region" description="Helical" evidence="1">
    <location>
        <begin position="96"/>
        <end position="117"/>
    </location>
</feature>
<accession>A0AAD4MG72</accession>
<dbReference type="Proteomes" id="UP001201812">
    <property type="component" value="Unassembled WGS sequence"/>
</dbReference>
<feature type="transmembrane region" description="Helical" evidence="1">
    <location>
        <begin position="245"/>
        <end position="269"/>
    </location>
</feature>